<accession>A0A9W9CCN7</accession>
<proteinExistence type="predicted"/>
<protein>
    <submittedName>
        <fullName evidence="2">Uncharacterized protein</fullName>
    </submittedName>
</protein>
<evidence type="ECO:0000313" key="3">
    <source>
        <dbReference type="Proteomes" id="UP001140513"/>
    </source>
</evidence>
<comment type="caution">
    <text evidence="2">The sequence shown here is derived from an EMBL/GenBank/DDBJ whole genome shotgun (WGS) entry which is preliminary data.</text>
</comment>
<dbReference type="GeneID" id="80907421"/>
<feature type="compositionally biased region" description="Basic and acidic residues" evidence="1">
    <location>
        <begin position="75"/>
        <end position="91"/>
    </location>
</feature>
<dbReference type="AlphaFoldDB" id="A0A9W9CCN7"/>
<feature type="region of interest" description="Disordered" evidence="1">
    <location>
        <begin position="807"/>
        <end position="843"/>
    </location>
</feature>
<sequence>MGRKFSFNLAPIKVPLRTDRQAEPSPSVKSPHVRHASKDSITSINMTYISRQRIDPKTEQELRAACALILQNFKPSDHDIPDADPKLDFRGPHRRREHKTDASQVRVHKPTGAPPEHTSSHDARKETQKVATATKSYPDLPLRANTGKRRIDNTENTGSDADNRRHIKSPTADAPRHVLARADTDTDDVMSVGTPLTASTDTHMYSGSTAPTSVAVTHVSSKRTSRQGDNPAAIADAQAAEWMRQELEKRRQHVAAQPPSRSQSSEKLPSRATSIRSNLKEYMFPGSRGLSRTQSRDSLRSQSSDQPKRSGSSQGWRSWGLNRSSSRSSSRPGTSSGRKGLVEREKTTELNLNRELPPLPSLATWKEPERPKEKPKAPAQGAHIATLMRTQDQQQQSYAAAARRHHRRSGSDLLATRYANGQISPLAKSPTQQAFAQKSTGFVPEDQSTDFDHMVSAMSGSRTLEDQLKLRVNGHTLQSRTSADGRLAAPNFSRKISTDGPHTDRSFDANEFAYPNVVQITATHASKAPEQKSKLKKVFSAWALKKEKKGDGDWMQKIEKGGIKTGVMMQDEAALPPVTRIEKARAFQDGLVEAKLPGATVVSNLIKELERAYELESWELRSTIPYGDKSKVRRVNPAQAGWNRLPSSPLRREVQPEEITCPVVTEPVYDEDDDNWIQNTDPLHPISTNYEVFCAGIDDDYLESLIQEDPGNVAYLEQDGHDPFSPSWEWHNEVSGSGDSVESHNSSSDTSKHNETSGGTEQLIAWGPTAEVNFSSQEIGIDRLRSQEDVEQEQIQSVIEAFCNVVNITNGDDQPPPPRRPRKHPEDQSNKKQPPPKMSLGANSTNAKYDAFRKSIMHPKGSKKYYEQWLVECRLEIREIVGPEGLFIPDPARPRVHGS</sequence>
<dbReference type="OrthoDB" id="5430532at2759"/>
<reference evidence="2" key="1">
    <citation type="submission" date="2022-10" db="EMBL/GenBank/DDBJ databases">
        <title>Tapping the CABI collections for fungal endophytes: first genome assemblies for Collariella, Neodidymelliopsis, Ascochyta clinopodiicola, Didymella pomorum, Didymosphaeria variabile, Neocosmospora piperis and Neocucurbitaria cava.</title>
        <authorList>
            <person name="Hill R."/>
        </authorList>
    </citation>
    <scope>NUCLEOTIDE SEQUENCE</scope>
    <source>
        <strain evidence="2">IMI 356815</strain>
    </source>
</reference>
<feature type="compositionally biased region" description="Polar residues" evidence="1">
    <location>
        <begin position="734"/>
        <end position="749"/>
    </location>
</feature>
<feature type="compositionally biased region" description="Polar residues" evidence="1">
    <location>
        <begin position="259"/>
        <end position="277"/>
    </location>
</feature>
<feature type="region of interest" description="Disordered" evidence="1">
    <location>
        <begin position="75"/>
        <end position="186"/>
    </location>
</feature>
<feature type="region of interest" description="Disordered" evidence="1">
    <location>
        <begin position="1"/>
        <end position="39"/>
    </location>
</feature>
<feature type="region of interest" description="Disordered" evidence="1">
    <location>
        <begin position="246"/>
        <end position="380"/>
    </location>
</feature>
<feature type="compositionally biased region" description="Basic and acidic residues" evidence="1">
    <location>
        <begin position="174"/>
        <end position="184"/>
    </location>
</feature>
<feature type="compositionally biased region" description="Basic and acidic residues" evidence="1">
    <location>
        <begin position="118"/>
        <end position="128"/>
    </location>
</feature>
<name>A0A9W9CCN7_9PLEO</name>
<organism evidence="2 3">
    <name type="scientific">Didymosphaeria variabile</name>
    <dbReference type="NCBI Taxonomy" id="1932322"/>
    <lineage>
        <taxon>Eukaryota</taxon>
        <taxon>Fungi</taxon>
        <taxon>Dikarya</taxon>
        <taxon>Ascomycota</taxon>
        <taxon>Pezizomycotina</taxon>
        <taxon>Dothideomycetes</taxon>
        <taxon>Pleosporomycetidae</taxon>
        <taxon>Pleosporales</taxon>
        <taxon>Massarineae</taxon>
        <taxon>Didymosphaeriaceae</taxon>
        <taxon>Didymosphaeria</taxon>
    </lineage>
</organism>
<dbReference type="EMBL" id="JAPEUX010000003">
    <property type="protein sequence ID" value="KAJ4355870.1"/>
    <property type="molecule type" value="Genomic_DNA"/>
</dbReference>
<keyword evidence="3" id="KW-1185">Reference proteome</keyword>
<dbReference type="RefSeq" id="XP_056072996.1">
    <property type="nucleotide sequence ID" value="XM_056212688.1"/>
</dbReference>
<feature type="compositionally biased region" description="Low complexity" evidence="1">
    <location>
        <begin position="300"/>
        <end position="339"/>
    </location>
</feature>
<gene>
    <name evidence="2" type="ORF">N0V89_003891</name>
</gene>
<dbReference type="Proteomes" id="UP001140513">
    <property type="component" value="Unassembled WGS sequence"/>
</dbReference>
<evidence type="ECO:0000313" key="2">
    <source>
        <dbReference type="EMBL" id="KAJ4355870.1"/>
    </source>
</evidence>
<evidence type="ECO:0000256" key="1">
    <source>
        <dbReference type="SAM" id="MobiDB-lite"/>
    </source>
</evidence>
<feature type="compositionally biased region" description="Basic and acidic residues" evidence="1">
    <location>
        <begin position="366"/>
        <end position="376"/>
    </location>
</feature>
<feature type="region of interest" description="Disordered" evidence="1">
    <location>
        <begin position="715"/>
        <end position="759"/>
    </location>
</feature>